<dbReference type="AlphaFoldDB" id="M3YG92"/>
<feature type="compositionally biased region" description="Basic residues" evidence="1">
    <location>
        <begin position="147"/>
        <end position="158"/>
    </location>
</feature>
<organism evidence="2">
    <name type="scientific">Mustela putorius furo</name>
    <name type="common">European domestic ferret</name>
    <name type="synonym">Mustela furo</name>
    <dbReference type="NCBI Taxonomy" id="9669"/>
    <lineage>
        <taxon>Eukaryota</taxon>
        <taxon>Metazoa</taxon>
        <taxon>Chordata</taxon>
        <taxon>Craniata</taxon>
        <taxon>Vertebrata</taxon>
        <taxon>Euteleostomi</taxon>
        <taxon>Mammalia</taxon>
        <taxon>Eutheria</taxon>
        <taxon>Laurasiatheria</taxon>
        <taxon>Carnivora</taxon>
        <taxon>Caniformia</taxon>
        <taxon>Musteloidea</taxon>
        <taxon>Mustelidae</taxon>
        <taxon>Mustelinae</taxon>
        <taxon>Mustela</taxon>
    </lineage>
</organism>
<protein>
    <submittedName>
        <fullName evidence="2">Uncharacterized protein</fullName>
    </submittedName>
</protein>
<name>M3YG92_MUSPF</name>
<accession>M3YG92</accession>
<dbReference type="HOGENOM" id="CLU_1488583_0_0_1"/>
<reference evidence="2" key="1">
    <citation type="submission" date="2024-06" db="UniProtKB">
        <authorList>
            <consortium name="Ensembl"/>
        </authorList>
    </citation>
    <scope>IDENTIFICATION</scope>
</reference>
<feature type="region of interest" description="Disordered" evidence="1">
    <location>
        <begin position="71"/>
        <end position="119"/>
    </location>
</feature>
<dbReference type="Ensembl" id="ENSMPUT00000010515.1">
    <property type="protein sequence ID" value="ENSMPUP00000010349.1"/>
    <property type="gene ID" value="ENSMPUG00000010424.1"/>
</dbReference>
<dbReference type="EMBL" id="AEYP01099381">
    <property type="status" value="NOT_ANNOTATED_CDS"/>
    <property type="molecule type" value="Genomic_DNA"/>
</dbReference>
<evidence type="ECO:0000313" key="2">
    <source>
        <dbReference type="Ensembl" id="ENSMPUP00000010349.1"/>
    </source>
</evidence>
<dbReference type="InParanoid" id="M3YG92"/>
<sequence length="181" mass="19625">LTRAQTLLFVSFCENGILVPSLLVLSICCGLPLSRGDFPGGLRPWGSCGQSGCKNRAGEGTLFPRTGRARGRLCLPGRGPSSSGRCGRRRNRCGRRRRRQVSSRGSRRSGLLRRKKAGAPALWRHCAGLRSSRRGLGRSLHSGGPRSHGRAPHSRLGRRSLSTGSRPGHWRGRNRGSTPTV</sequence>
<dbReference type="EMBL" id="AEYP01099382">
    <property type="status" value="NOT_ANNOTATED_CDS"/>
    <property type="molecule type" value="Genomic_DNA"/>
</dbReference>
<feature type="region of interest" description="Disordered" evidence="1">
    <location>
        <begin position="134"/>
        <end position="181"/>
    </location>
</feature>
<evidence type="ECO:0000256" key="1">
    <source>
        <dbReference type="SAM" id="MobiDB-lite"/>
    </source>
</evidence>
<proteinExistence type="predicted"/>
<feature type="compositionally biased region" description="Basic residues" evidence="1">
    <location>
        <begin position="86"/>
        <end position="117"/>
    </location>
</feature>